<dbReference type="Pfam" id="PF00027">
    <property type="entry name" value="cNMP_binding"/>
    <property type="match status" value="1"/>
</dbReference>
<reference evidence="2 3" key="1">
    <citation type="submission" date="2019-05" db="EMBL/GenBank/DDBJ databases">
        <authorList>
            <person name="Qu J.-H."/>
        </authorList>
    </citation>
    <scope>NUCLEOTIDE SEQUENCE [LARGE SCALE GENOMIC DNA]</scope>
    <source>
        <strain evidence="2 3">Z12</strain>
    </source>
</reference>
<protein>
    <submittedName>
        <fullName evidence="2">Crp/Fnr family transcriptional regulator</fullName>
    </submittedName>
</protein>
<keyword evidence="3" id="KW-1185">Reference proteome</keyword>
<evidence type="ECO:0000313" key="3">
    <source>
        <dbReference type="Proteomes" id="UP000309788"/>
    </source>
</evidence>
<dbReference type="OrthoDB" id="680421at2"/>
<comment type="caution">
    <text evidence="2">The sequence shown here is derived from an EMBL/GenBank/DDBJ whole genome shotgun (WGS) entry which is preliminary data.</text>
</comment>
<evidence type="ECO:0000313" key="2">
    <source>
        <dbReference type="EMBL" id="TLU90298.1"/>
    </source>
</evidence>
<organism evidence="2 3">
    <name type="scientific">Dyadobacter sediminis</name>
    <dbReference type="NCBI Taxonomy" id="1493691"/>
    <lineage>
        <taxon>Bacteria</taxon>
        <taxon>Pseudomonadati</taxon>
        <taxon>Bacteroidota</taxon>
        <taxon>Cytophagia</taxon>
        <taxon>Cytophagales</taxon>
        <taxon>Spirosomataceae</taxon>
        <taxon>Dyadobacter</taxon>
    </lineage>
</organism>
<name>A0A5R9K8B9_9BACT</name>
<sequence>MYAFKPLQLLTETLSSSEFIRLKELFPSMATPYKVRKGRILVNIGQVNDSIYFLHSGVMRSYYVMNEEDITSRLIAEGEIACIAESFFTRQKSGEALEVLEDSLLYSVSYEEYRNLAKEDVLIANLIMQMLEQRLVSFSEKVKLFKYLSVEQRIEAYISHPSSLFRRIPDHYIATYLGTTPATFSRCLKTVLRSKNL</sequence>
<evidence type="ECO:0000259" key="1">
    <source>
        <dbReference type="Pfam" id="PF00027"/>
    </source>
</evidence>
<dbReference type="InterPro" id="IPR000595">
    <property type="entry name" value="cNMP-bd_dom"/>
</dbReference>
<dbReference type="InterPro" id="IPR014710">
    <property type="entry name" value="RmlC-like_jellyroll"/>
</dbReference>
<feature type="domain" description="Cyclic nucleotide-binding" evidence="1">
    <location>
        <begin position="34"/>
        <end position="119"/>
    </location>
</feature>
<dbReference type="Gene3D" id="2.60.120.10">
    <property type="entry name" value="Jelly Rolls"/>
    <property type="match status" value="1"/>
</dbReference>
<accession>A0A5R9K8B9</accession>
<dbReference type="InterPro" id="IPR018490">
    <property type="entry name" value="cNMP-bd_dom_sf"/>
</dbReference>
<dbReference type="AlphaFoldDB" id="A0A5R9K8B9"/>
<proteinExistence type="predicted"/>
<dbReference type="RefSeq" id="WP_138282633.1">
    <property type="nucleotide sequence ID" value="NZ_BMGE01000005.1"/>
</dbReference>
<dbReference type="EMBL" id="VCEI01000028">
    <property type="protein sequence ID" value="TLU90298.1"/>
    <property type="molecule type" value="Genomic_DNA"/>
</dbReference>
<dbReference type="Proteomes" id="UP000309788">
    <property type="component" value="Unassembled WGS sequence"/>
</dbReference>
<dbReference type="SUPFAM" id="SSF51206">
    <property type="entry name" value="cAMP-binding domain-like"/>
    <property type="match status" value="1"/>
</dbReference>
<gene>
    <name evidence="2" type="ORF">FEM55_17165</name>
</gene>